<dbReference type="EMBL" id="SCWC02000005">
    <property type="protein sequence ID" value="KAA1039132.1"/>
    <property type="molecule type" value="Genomic_DNA"/>
</dbReference>
<dbReference type="InterPro" id="IPR011379">
    <property type="entry name" value="MazG-related_GP37"/>
</dbReference>
<dbReference type="Gene3D" id="1.10.287.1080">
    <property type="entry name" value="MazG-like"/>
    <property type="match status" value="1"/>
</dbReference>
<gene>
    <name evidence="2" type="ORF">ERX35_007920</name>
</gene>
<dbReference type="RefSeq" id="WP_149459391.1">
    <property type="nucleotide sequence ID" value="NZ_SCWC02000005.1"/>
</dbReference>
<comment type="caution">
    <text evidence="2">The sequence shown here is derived from an EMBL/GenBank/DDBJ whole genome shotgun (WGS) entry which is preliminary data.</text>
</comment>
<feature type="domain" description="NTP pyrophosphohydrolase MazG-like" evidence="1">
    <location>
        <begin position="26"/>
        <end position="98"/>
    </location>
</feature>
<sequence length="110" mass="12250">MNLNTYQELAGRTHNSSLTQPEALANYALGLTGEAGEVADQIKKHVFHGHELDQDELKKELGDVLWYIANLAAVNAINLSEVAELNISKLKKRYPEGFSQADSINREDVR</sequence>
<accession>A0ABQ6R7R4</accession>
<dbReference type="InterPro" id="IPR052555">
    <property type="entry name" value="dCTP_Pyrophosphatase"/>
</dbReference>
<dbReference type="SUPFAM" id="SSF101386">
    <property type="entry name" value="all-alpha NTP pyrophosphatases"/>
    <property type="match status" value="1"/>
</dbReference>
<dbReference type="PIRSF" id="PIRSF006639">
    <property type="entry name" value="UCP006639_pph"/>
    <property type="match status" value="1"/>
</dbReference>
<evidence type="ECO:0000259" key="1">
    <source>
        <dbReference type="Pfam" id="PF03819"/>
    </source>
</evidence>
<organism evidence="2 3">
    <name type="scientific">Macrococcus equipercicus</name>
    <dbReference type="NCBI Taxonomy" id="69967"/>
    <lineage>
        <taxon>Bacteria</taxon>
        <taxon>Bacillati</taxon>
        <taxon>Bacillota</taxon>
        <taxon>Bacilli</taxon>
        <taxon>Bacillales</taxon>
        <taxon>Staphylococcaceae</taxon>
        <taxon>Macrococcus</taxon>
    </lineage>
</organism>
<dbReference type="CDD" id="cd11541">
    <property type="entry name" value="NTP-PPase_u4"/>
    <property type="match status" value="1"/>
</dbReference>
<protein>
    <submittedName>
        <fullName evidence="2">Nucleotide pyrophosphohydrolase</fullName>
    </submittedName>
</protein>
<dbReference type="PANTHER" id="PTHR46523:SF1">
    <property type="entry name" value="DCTP PYROPHOSPHATASE 1"/>
    <property type="match status" value="1"/>
</dbReference>
<reference evidence="2 3" key="1">
    <citation type="submission" date="2019-09" db="EMBL/GenBank/DDBJ databases">
        <authorList>
            <person name="Mazhar S."/>
            <person name="Altermann E."/>
            <person name="Hill C."/>
            <person name="Mcauliffe O."/>
        </authorList>
    </citation>
    <scope>NUCLEOTIDE SEQUENCE [LARGE SCALE GENOMIC DNA]</scope>
    <source>
        <strain evidence="2 3">ATCC 51831</strain>
    </source>
</reference>
<evidence type="ECO:0000313" key="3">
    <source>
        <dbReference type="Proteomes" id="UP000295735"/>
    </source>
</evidence>
<name>A0ABQ6R7R4_9STAP</name>
<evidence type="ECO:0000313" key="2">
    <source>
        <dbReference type="EMBL" id="KAA1039132.1"/>
    </source>
</evidence>
<dbReference type="Proteomes" id="UP000295735">
    <property type="component" value="Unassembled WGS sequence"/>
</dbReference>
<keyword evidence="3" id="KW-1185">Reference proteome</keyword>
<proteinExistence type="predicted"/>
<dbReference type="Pfam" id="PF03819">
    <property type="entry name" value="MazG"/>
    <property type="match status" value="1"/>
</dbReference>
<dbReference type="InterPro" id="IPR004518">
    <property type="entry name" value="MazG-like_dom"/>
</dbReference>
<dbReference type="PANTHER" id="PTHR46523">
    <property type="entry name" value="DCTP PYROPHOSPHATASE 1"/>
    <property type="match status" value="1"/>
</dbReference>